<keyword evidence="6 7" id="KW-0012">Acyltransferase</keyword>
<evidence type="ECO:0000256" key="3">
    <source>
        <dbReference type="ARBA" id="ARBA00022519"/>
    </source>
</evidence>
<evidence type="ECO:0000256" key="4">
    <source>
        <dbReference type="ARBA" id="ARBA00022679"/>
    </source>
</evidence>
<dbReference type="CDD" id="cd07984">
    <property type="entry name" value="LPLAT_LABLAT-like"/>
    <property type="match status" value="1"/>
</dbReference>
<dbReference type="Proteomes" id="UP000252182">
    <property type="component" value="Chromosome"/>
</dbReference>
<dbReference type="EC" id="2.3.1.241" evidence="7"/>
<dbReference type="Pfam" id="PF03279">
    <property type="entry name" value="Lip_A_acyltrans"/>
    <property type="match status" value="1"/>
</dbReference>
<name>A0A345DD17_9BURK</name>
<dbReference type="KEGG" id="hyf:DTO96_102001"/>
<gene>
    <name evidence="7" type="primary">lpxL_2</name>
    <name evidence="7" type="ORF">DTO96_102001</name>
</gene>
<dbReference type="NCBIfam" id="NF006487">
    <property type="entry name" value="PRK08905.1"/>
    <property type="match status" value="1"/>
</dbReference>
<dbReference type="PANTHER" id="PTHR30606:SF10">
    <property type="entry name" value="PHOSPHATIDYLINOSITOL MANNOSIDE ACYLTRANSFERASE"/>
    <property type="match status" value="1"/>
</dbReference>
<evidence type="ECO:0000313" key="8">
    <source>
        <dbReference type="Proteomes" id="UP000252182"/>
    </source>
</evidence>
<proteinExistence type="predicted"/>
<dbReference type="EMBL" id="CP031124">
    <property type="protein sequence ID" value="AXF86255.1"/>
    <property type="molecule type" value="Genomic_DNA"/>
</dbReference>
<accession>A0A345DD17</accession>
<dbReference type="PIRSF" id="PIRSF026649">
    <property type="entry name" value="MsbB"/>
    <property type="match status" value="1"/>
</dbReference>
<sequence>MIKVLLRFLSYLPLAFLHALGAMLGRLAYRFDARYRVRLQTNASYAGYDSPTFWRSAAEHMGRSVIELAYIWTPRVDALLPQVKVVGWDAVMQAKAQGRGVLMLTPHVGAFELLSLWIGQREPFTAMYRPPKQAMVGEAMLAGRQKFNVNMASADVKGIRTMLRALKKSELVGLLPDQVPNEAAEGVIIPVFGQPALNMTLPAKLLRQTNAILVTMFARRVDAPHRFEIEFNVVDFTASGDAVDDASRINALMEDVIRQTPEQYLWAYNRYKRVPVAAESTPAAGASQ</sequence>
<keyword evidence="2" id="KW-1003">Cell membrane</keyword>
<reference evidence="8" key="1">
    <citation type="submission" date="2018-07" db="EMBL/GenBank/DDBJ databases">
        <authorList>
            <person name="Kim H."/>
        </authorList>
    </citation>
    <scope>NUCLEOTIDE SEQUENCE [LARGE SCALE GENOMIC DNA]</scope>
    <source>
        <strain evidence="8">F02</strain>
    </source>
</reference>
<evidence type="ECO:0000256" key="6">
    <source>
        <dbReference type="ARBA" id="ARBA00023315"/>
    </source>
</evidence>
<comment type="subcellular location">
    <subcellularLocation>
        <location evidence="1">Cell inner membrane</location>
    </subcellularLocation>
</comment>
<keyword evidence="5" id="KW-0472">Membrane</keyword>
<evidence type="ECO:0000256" key="2">
    <source>
        <dbReference type="ARBA" id="ARBA00022475"/>
    </source>
</evidence>
<dbReference type="GO" id="GO:0009247">
    <property type="term" value="P:glycolipid biosynthetic process"/>
    <property type="evidence" value="ECO:0007669"/>
    <property type="project" value="UniProtKB-ARBA"/>
</dbReference>
<evidence type="ECO:0000256" key="1">
    <source>
        <dbReference type="ARBA" id="ARBA00004533"/>
    </source>
</evidence>
<dbReference type="GO" id="GO:0008913">
    <property type="term" value="F:Kdo2-lipid IVA acyltransferase activity"/>
    <property type="evidence" value="ECO:0007669"/>
    <property type="project" value="UniProtKB-EC"/>
</dbReference>
<dbReference type="GO" id="GO:0005886">
    <property type="term" value="C:plasma membrane"/>
    <property type="evidence" value="ECO:0007669"/>
    <property type="project" value="UniProtKB-SubCell"/>
</dbReference>
<keyword evidence="4 7" id="KW-0808">Transferase</keyword>
<evidence type="ECO:0000313" key="7">
    <source>
        <dbReference type="EMBL" id="AXF86255.1"/>
    </source>
</evidence>
<keyword evidence="8" id="KW-1185">Reference proteome</keyword>
<keyword evidence="3" id="KW-0997">Cell inner membrane</keyword>
<dbReference type="InterPro" id="IPR004960">
    <property type="entry name" value="LipA_acyltrans"/>
</dbReference>
<dbReference type="AlphaFoldDB" id="A0A345DD17"/>
<evidence type="ECO:0000256" key="5">
    <source>
        <dbReference type="ARBA" id="ARBA00023136"/>
    </source>
</evidence>
<dbReference type="PANTHER" id="PTHR30606">
    <property type="entry name" value="LIPID A BIOSYNTHESIS LAUROYL ACYLTRANSFERASE"/>
    <property type="match status" value="1"/>
</dbReference>
<dbReference type="RefSeq" id="WP_157964399.1">
    <property type="nucleotide sequence ID" value="NZ_CP031124.1"/>
</dbReference>
<organism evidence="7 8">
    <name type="scientific">Ephemeroptericola cinctiostellae</name>
    <dbReference type="NCBI Taxonomy" id="2268024"/>
    <lineage>
        <taxon>Bacteria</taxon>
        <taxon>Pseudomonadati</taxon>
        <taxon>Pseudomonadota</taxon>
        <taxon>Betaproteobacteria</taxon>
        <taxon>Burkholderiales</taxon>
        <taxon>Burkholderiaceae</taxon>
        <taxon>Ephemeroptericola</taxon>
    </lineage>
</organism>
<dbReference type="OrthoDB" id="8524027at2"/>
<protein>
    <submittedName>
        <fullName evidence="7">Lipid A biosynthesis lauroyltransferase</fullName>
        <ecNumber evidence="7">2.3.1.241</ecNumber>
    </submittedName>
</protein>